<keyword evidence="4" id="KW-1185">Reference proteome</keyword>
<evidence type="ECO:0000256" key="1">
    <source>
        <dbReference type="SAM" id="MobiDB-lite"/>
    </source>
</evidence>
<reference evidence="4" key="1">
    <citation type="submission" date="2024-06" db="EMBL/GenBank/DDBJ databases">
        <title>Multi-omics analyses provide insights into the biosynthesis of the anticancer antibiotic pleurotin in Hohenbuehelia grisea.</title>
        <authorList>
            <person name="Weaver J.A."/>
            <person name="Alberti F."/>
        </authorList>
    </citation>
    <scope>NUCLEOTIDE SEQUENCE [LARGE SCALE GENOMIC DNA]</scope>
    <source>
        <strain evidence="4">T-177</strain>
    </source>
</reference>
<proteinExistence type="predicted"/>
<sequence length="254" mass="26371">MQWNYKALLCVLASRDTLVLAHNLGLGVVFGQLRVGFTLDQRAGIHPRQTSTIPLPPTVPAQCRTSCDSSLPIIGSCTPALCCTTTFEVNYFNCIKCIGATLASVDYGPPQRELDSLFAACAAEQLPINKLTLPGQDPNRPIPSVTIGQNPPPPPPTSSSRAQPSGTSSSPAQSSTGQSSTTSVTSSFQASNSGSTILPPSQTTITAGTTAPPAQQTISAPSPSSAPTNSAMSASRHTGWVSFLIAAIVGWNMM</sequence>
<organism evidence="3 4">
    <name type="scientific">Hohenbuehelia grisea</name>
    <dbReference type="NCBI Taxonomy" id="104357"/>
    <lineage>
        <taxon>Eukaryota</taxon>
        <taxon>Fungi</taxon>
        <taxon>Dikarya</taxon>
        <taxon>Basidiomycota</taxon>
        <taxon>Agaricomycotina</taxon>
        <taxon>Agaricomycetes</taxon>
        <taxon>Agaricomycetidae</taxon>
        <taxon>Agaricales</taxon>
        <taxon>Pleurotineae</taxon>
        <taxon>Pleurotaceae</taxon>
        <taxon>Hohenbuehelia</taxon>
    </lineage>
</organism>
<name>A0ABR3J1N8_9AGAR</name>
<evidence type="ECO:0000256" key="2">
    <source>
        <dbReference type="SAM" id="SignalP"/>
    </source>
</evidence>
<protein>
    <submittedName>
        <fullName evidence="3">Uncharacterized protein</fullName>
    </submittedName>
</protein>
<feature type="chain" id="PRO_5045483649" evidence="2">
    <location>
        <begin position="22"/>
        <end position="254"/>
    </location>
</feature>
<feature type="compositionally biased region" description="Low complexity" evidence="1">
    <location>
        <begin position="163"/>
        <end position="191"/>
    </location>
</feature>
<feature type="signal peptide" evidence="2">
    <location>
        <begin position="1"/>
        <end position="21"/>
    </location>
</feature>
<gene>
    <name evidence="3" type="ORF">HGRIS_009158</name>
</gene>
<evidence type="ECO:0000313" key="4">
    <source>
        <dbReference type="Proteomes" id="UP001556367"/>
    </source>
</evidence>
<keyword evidence="2" id="KW-0732">Signal</keyword>
<comment type="caution">
    <text evidence="3">The sequence shown here is derived from an EMBL/GenBank/DDBJ whole genome shotgun (WGS) entry which is preliminary data.</text>
</comment>
<feature type="region of interest" description="Disordered" evidence="1">
    <location>
        <begin position="131"/>
        <end position="235"/>
    </location>
</feature>
<accession>A0ABR3J1N8</accession>
<dbReference type="Proteomes" id="UP001556367">
    <property type="component" value="Unassembled WGS sequence"/>
</dbReference>
<feature type="compositionally biased region" description="Low complexity" evidence="1">
    <location>
        <begin position="199"/>
        <end position="235"/>
    </location>
</feature>
<evidence type="ECO:0000313" key="3">
    <source>
        <dbReference type="EMBL" id="KAL0949060.1"/>
    </source>
</evidence>
<dbReference type="EMBL" id="JASNQZ010000012">
    <property type="protein sequence ID" value="KAL0949060.1"/>
    <property type="molecule type" value="Genomic_DNA"/>
</dbReference>